<protein>
    <submittedName>
        <fullName evidence="1">Sporulation protein</fullName>
    </submittedName>
</protein>
<dbReference type="EMBL" id="QEWE01000041">
    <property type="protein sequence ID" value="REJ23930.1"/>
    <property type="molecule type" value="Genomic_DNA"/>
</dbReference>
<sequence>MLHIHESEVPHRGDLALITLCLQDAEEVRYLLEQLKNHGHFYQQVISERLNVSVAVKEGREREGIEFLKGQVKKIILEKNRIAYWTRVLARDFFFLDPLERRQIIEMAEMILKGKRKDVPVKVALSEEEKLIEETLDEWLANRQPLSLKALAAFRLKDYFKKLDLLIETAIDEYKLEQEYQSFIQCLREYLNGRTPKMEKIYLSHDEGFRLFDGEGRELKRSDLQKLLDRKLLVNFPVYVDSMILAPLLSIAPERILLFTADPEQGIVQTIKSIFEEKLTVYPLSAFLLLKGKDFT</sequence>
<comment type="caution">
    <text evidence="1">The sequence shown here is derived from an EMBL/GenBank/DDBJ whole genome shotgun (WGS) entry which is preliminary data.</text>
</comment>
<dbReference type="Proteomes" id="UP000257014">
    <property type="component" value="Unassembled WGS sequence"/>
</dbReference>
<gene>
    <name evidence="1" type="ORF">C6P37_16345</name>
</gene>
<proteinExistence type="predicted"/>
<dbReference type="Pfam" id="PF08812">
    <property type="entry name" value="YtxC"/>
    <property type="match status" value="1"/>
</dbReference>
<organism evidence="1 2">
    <name type="scientific">Caldibacillus debilis</name>
    <dbReference type="NCBI Taxonomy" id="301148"/>
    <lineage>
        <taxon>Bacteria</taxon>
        <taxon>Bacillati</taxon>
        <taxon>Bacillota</taxon>
        <taxon>Bacilli</taxon>
        <taxon>Bacillales</taxon>
        <taxon>Bacillaceae</taxon>
        <taxon>Caldibacillus</taxon>
    </lineage>
</organism>
<evidence type="ECO:0000313" key="1">
    <source>
        <dbReference type="EMBL" id="REJ23930.1"/>
    </source>
</evidence>
<dbReference type="InterPro" id="IPR014199">
    <property type="entry name" value="Spore_YtxC"/>
</dbReference>
<name>A0A3E0JVY8_9BACI</name>
<accession>A0A3E0JVY8</accession>
<reference evidence="1 2" key="1">
    <citation type="submission" date="2018-03" db="EMBL/GenBank/DDBJ databases">
        <authorList>
            <person name="Keele B.F."/>
        </authorList>
    </citation>
    <scope>NUCLEOTIDE SEQUENCE [LARGE SCALE GENOMIC DNA]</scope>
    <source>
        <strain evidence="1">ZCTH4_d</strain>
    </source>
</reference>
<evidence type="ECO:0000313" key="2">
    <source>
        <dbReference type="Proteomes" id="UP000257014"/>
    </source>
</evidence>
<dbReference type="AlphaFoldDB" id="A0A3E0JVY8"/>